<dbReference type="Pfam" id="PF00378">
    <property type="entry name" value="ECH_1"/>
    <property type="match status" value="1"/>
</dbReference>
<proteinExistence type="inferred from homology"/>
<dbReference type="PANTHER" id="PTHR43149">
    <property type="entry name" value="ENOYL-COA HYDRATASE"/>
    <property type="match status" value="1"/>
</dbReference>
<protein>
    <submittedName>
        <fullName evidence="6">Crotonase/enoyl-CoA hydratase family protein</fullName>
    </submittedName>
</protein>
<keyword evidence="7" id="KW-1185">Reference proteome</keyword>
<evidence type="ECO:0000256" key="1">
    <source>
        <dbReference type="ARBA" id="ARBA00005005"/>
    </source>
</evidence>
<comment type="similarity">
    <text evidence="2">Belongs to the enoyl-CoA hydratase/isomerase family.</text>
</comment>
<dbReference type="InterPro" id="IPR045002">
    <property type="entry name" value="Ech1-like"/>
</dbReference>
<gene>
    <name evidence="6" type="ORF">WG900_09665</name>
</gene>
<dbReference type="PANTHER" id="PTHR43149:SF1">
    <property type="entry name" value="DELTA(3,5)-DELTA(2,4)-DIENOYL-COA ISOMERASE, MITOCHONDRIAL"/>
    <property type="match status" value="1"/>
</dbReference>
<dbReference type="Proteomes" id="UP001379235">
    <property type="component" value="Unassembled WGS sequence"/>
</dbReference>
<comment type="pathway">
    <text evidence="1">Lipid metabolism; fatty acid beta-oxidation.</text>
</comment>
<dbReference type="InterPro" id="IPR014748">
    <property type="entry name" value="Enoyl-CoA_hydra_C"/>
</dbReference>
<keyword evidence="3" id="KW-0276">Fatty acid metabolism</keyword>
<dbReference type="EMBL" id="JBBHJY010000004">
    <property type="protein sequence ID" value="MEJ6010185.1"/>
    <property type="molecule type" value="Genomic_DNA"/>
</dbReference>
<reference evidence="6 7" key="1">
    <citation type="submission" date="2024-03" db="EMBL/GenBank/DDBJ databases">
        <authorList>
            <person name="Jo J.-H."/>
        </authorList>
    </citation>
    <scope>NUCLEOTIDE SEQUENCE [LARGE SCALE GENOMIC DNA]</scope>
    <source>
        <strain evidence="6 7">AS3R-12</strain>
    </source>
</reference>
<dbReference type="Gene3D" id="3.90.226.10">
    <property type="entry name" value="2-enoyl-CoA Hydratase, Chain A, domain 1"/>
    <property type="match status" value="1"/>
</dbReference>
<dbReference type="InterPro" id="IPR001753">
    <property type="entry name" value="Enoyl-CoA_hydra/iso"/>
</dbReference>
<dbReference type="InterPro" id="IPR029045">
    <property type="entry name" value="ClpP/crotonase-like_dom_sf"/>
</dbReference>
<dbReference type="RefSeq" id="WP_339966685.1">
    <property type="nucleotide sequence ID" value="NZ_JBBHJY010000004.1"/>
</dbReference>
<dbReference type="Gene3D" id="1.10.12.10">
    <property type="entry name" value="Lyase 2-enoyl-coa Hydratase, Chain A, domain 2"/>
    <property type="match status" value="1"/>
</dbReference>
<name>A0ABU8S898_9SPHN</name>
<accession>A0ABU8S898</accession>
<evidence type="ECO:0000256" key="4">
    <source>
        <dbReference type="ARBA" id="ARBA00023098"/>
    </source>
</evidence>
<sequence>MRHDLPSNDRIAFALAADGVGHLKLARADKLNALDSAMIEALLAAGTALHDMPGLRCLVLSGEGRAFCAGLDLASMASGLANAGDLAARTHGNANSFQQMAMQFRKLPVPVIAAIHGACLGGGLQIAAGADIRIAAPDAKLSVMELRWGIVPDMGHFALWRGLVRPDLLRELTYTHREFSGEEALAMGFATRCDADPLACAMALATEIAAKSPTAIRAAKALFARSDDEATDAILLAEAIEQQRLIGSRNQIEAVASQMAKRPADFVDP</sequence>
<evidence type="ECO:0000256" key="2">
    <source>
        <dbReference type="ARBA" id="ARBA00005254"/>
    </source>
</evidence>
<dbReference type="SUPFAM" id="SSF52096">
    <property type="entry name" value="ClpP/crotonase"/>
    <property type="match status" value="1"/>
</dbReference>
<dbReference type="CDD" id="cd06558">
    <property type="entry name" value="crotonase-like"/>
    <property type="match status" value="1"/>
</dbReference>
<comment type="caution">
    <text evidence="6">The sequence shown here is derived from an EMBL/GenBank/DDBJ whole genome shotgun (WGS) entry which is preliminary data.</text>
</comment>
<organism evidence="6 7">
    <name type="scientific">Novosphingobium aquae</name>
    <dbReference type="NCBI Taxonomy" id="3133435"/>
    <lineage>
        <taxon>Bacteria</taxon>
        <taxon>Pseudomonadati</taxon>
        <taxon>Pseudomonadota</taxon>
        <taxon>Alphaproteobacteria</taxon>
        <taxon>Sphingomonadales</taxon>
        <taxon>Sphingomonadaceae</taxon>
        <taxon>Novosphingobium</taxon>
    </lineage>
</organism>
<keyword evidence="5" id="KW-0413">Isomerase</keyword>
<keyword evidence="4" id="KW-0443">Lipid metabolism</keyword>
<dbReference type="NCBIfam" id="NF005699">
    <property type="entry name" value="PRK07509.1"/>
    <property type="match status" value="1"/>
</dbReference>
<evidence type="ECO:0000313" key="7">
    <source>
        <dbReference type="Proteomes" id="UP001379235"/>
    </source>
</evidence>
<evidence type="ECO:0000313" key="6">
    <source>
        <dbReference type="EMBL" id="MEJ6010185.1"/>
    </source>
</evidence>
<evidence type="ECO:0000256" key="3">
    <source>
        <dbReference type="ARBA" id="ARBA00022832"/>
    </source>
</evidence>
<evidence type="ECO:0000256" key="5">
    <source>
        <dbReference type="ARBA" id="ARBA00023235"/>
    </source>
</evidence>